<dbReference type="InterPro" id="IPR042031">
    <property type="entry name" value="SKA1_MBD_sf"/>
</dbReference>
<evidence type="ECO:0000313" key="4">
    <source>
        <dbReference type="EMBL" id="RMZ52804.1"/>
    </source>
</evidence>
<evidence type="ECO:0000256" key="1">
    <source>
        <dbReference type="ARBA" id="ARBA00006836"/>
    </source>
</evidence>
<dbReference type="Pfam" id="PF07160">
    <property type="entry name" value="SKA1"/>
    <property type="match status" value="1"/>
</dbReference>
<evidence type="ECO:0000313" key="5">
    <source>
        <dbReference type="Proteomes" id="UP000279271"/>
    </source>
</evidence>
<dbReference type="Proteomes" id="UP000279271">
    <property type="component" value="Unassembled WGS sequence"/>
</dbReference>
<proteinExistence type="inferred from homology"/>
<gene>
    <name evidence="4" type="ORF">APUTEX25_000923</name>
</gene>
<accession>A0A3M7KSH3</accession>
<dbReference type="GO" id="GO:0051301">
    <property type="term" value="P:cell division"/>
    <property type="evidence" value="ECO:0007669"/>
    <property type="project" value="InterPro"/>
</dbReference>
<sequence length="272" mass="29171">MATGVLEQVVLAFSAQISELQQATLLRADDASAALYKDDLVALESRVRELEGRVRGVREQLARDRAALPAAQAVIRAATLQQRQLEHVEACLPTFLPSLPPTPPVHGGGGDTVHAEPARRPRAPGQENCAEPNAVPRYISSAELESLSSYMRGRLTADRVNQSLDELAAHAARNAALVLAARRGRVAGADKRHGMWLAYSVAVMEGGVGPAGIKEPLRGQRWVLESDLKTGNALKLDKSGKAILTVLRHLGRISEARVSVEGTTLLAILLQD</sequence>
<comment type="similarity">
    <text evidence="1">Belongs to the SKA1 family.</text>
</comment>
<dbReference type="EMBL" id="QOKY01000202">
    <property type="protein sequence ID" value="RMZ52804.1"/>
    <property type="molecule type" value="Genomic_DNA"/>
</dbReference>
<dbReference type="GO" id="GO:0007059">
    <property type="term" value="P:chromosome segregation"/>
    <property type="evidence" value="ECO:0007669"/>
    <property type="project" value="InterPro"/>
</dbReference>
<dbReference type="Gene3D" id="1.10.10.1890">
    <property type="entry name" value="Ska1 microtubule binding domain-like"/>
    <property type="match status" value="1"/>
</dbReference>
<dbReference type="GO" id="GO:0072686">
    <property type="term" value="C:mitotic spindle"/>
    <property type="evidence" value="ECO:0007669"/>
    <property type="project" value="TreeGrafter"/>
</dbReference>
<organism evidence="4 5">
    <name type="scientific">Auxenochlorella protothecoides</name>
    <name type="common">Green microalga</name>
    <name type="synonym">Chlorella protothecoides</name>
    <dbReference type="NCBI Taxonomy" id="3075"/>
    <lineage>
        <taxon>Eukaryota</taxon>
        <taxon>Viridiplantae</taxon>
        <taxon>Chlorophyta</taxon>
        <taxon>core chlorophytes</taxon>
        <taxon>Trebouxiophyceae</taxon>
        <taxon>Chlorellales</taxon>
        <taxon>Chlorellaceae</taxon>
        <taxon>Auxenochlorella</taxon>
    </lineage>
</organism>
<dbReference type="GO" id="GO:0000940">
    <property type="term" value="C:outer kinetochore"/>
    <property type="evidence" value="ECO:0007669"/>
    <property type="project" value="TreeGrafter"/>
</dbReference>
<evidence type="ECO:0000256" key="2">
    <source>
        <dbReference type="SAM" id="Coils"/>
    </source>
</evidence>
<comment type="caution">
    <text evidence="4">The sequence shown here is derived from an EMBL/GenBank/DDBJ whole genome shotgun (WGS) entry which is preliminary data.</text>
</comment>
<dbReference type="InterPro" id="IPR009829">
    <property type="entry name" value="SKA1"/>
</dbReference>
<feature type="region of interest" description="Disordered" evidence="3">
    <location>
        <begin position="103"/>
        <end position="131"/>
    </location>
</feature>
<dbReference type="AlphaFoldDB" id="A0A3M7KSH3"/>
<reference evidence="5" key="1">
    <citation type="journal article" date="2018" name="Algal Res.">
        <title>Characterization of plant carbon substrate utilization by Auxenochlorella protothecoides.</title>
        <authorList>
            <person name="Vogler B.W."/>
            <person name="Starkenburg S.R."/>
            <person name="Sudasinghe N."/>
            <person name="Schambach J.Y."/>
            <person name="Rollin J.A."/>
            <person name="Pattathil S."/>
            <person name="Barry A.N."/>
        </authorList>
    </citation>
    <scope>NUCLEOTIDE SEQUENCE [LARGE SCALE GENOMIC DNA]</scope>
    <source>
        <strain evidence="5">UTEX 25</strain>
    </source>
</reference>
<dbReference type="PANTHER" id="PTHR28573:SF1">
    <property type="entry name" value="SPINDLE AND KINETOCHORE-ASSOCIATED PROTEIN 1"/>
    <property type="match status" value="1"/>
</dbReference>
<name>A0A3M7KSH3_AUXPR</name>
<dbReference type="GO" id="GO:0005876">
    <property type="term" value="C:spindle microtubule"/>
    <property type="evidence" value="ECO:0007669"/>
    <property type="project" value="TreeGrafter"/>
</dbReference>
<evidence type="ECO:0000256" key="3">
    <source>
        <dbReference type="SAM" id="MobiDB-lite"/>
    </source>
</evidence>
<dbReference type="GO" id="GO:0031110">
    <property type="term" value="P:regulation of microtubule polymerization or depolymerization"/>
    <property type="evidence" value="ECO:0007669"/>
    <property type="project" value="TreeGrafter"/>
</dbReference>
<dbReference type="GO" id="GO:0000278">
    <property type="term" value="P:mitotic cell cycle"/>
    <property type="evidence" value="ECO:0007669"/>
    <property type="project" value="TreeGrafter"/>
</dbReference>
<feature type="coiled-coil region" evidence="2">
    <location>
        <begin position="33"/>
        <end position="60"/>
    </location>
</feature>
<dbReference type="GO" id="GO:0008017">
    <property type="term" value="F:microtubule binding"/>
    <property type="evidence" value="ECO:0007669"/>
    <property type="project" value="InterPro"/>
</dbReference>
<dbReference type="PANTHER" id="PTHR28573">
    <property type="entry name" value="SPINDLE AND KINETOCHORE-ASSOCIATED PROTEIN 1"/>
    <property type="match status" value="1"/>
</dbReference>
<evidence type="ECO:0008006" key="6">
    <source>
        <dbReference type="Google" id="ProtNLM"/>
    </source>
</evidence>
<keyword evidence="2" id="KW-0175">Coiled coil</keyword>
<protein>
    <recommendedName>
        <fullName evidence="6">Spindle and kinetochore-associated protein 1-like protein</fullName>
    </recommendedName>
</protein>